<sequence>MEFHVNAFPLAGFSFSFLAKVGGGTIKFHRDAINEFLGNPLVLQEGQIRRYQESINTVPNMEKILLDGREVEINPSDVAIRYHMEDLILKAQVFLLFILHNIRPRSHTCTFTMDTTQLLYLIMSGKRIDADQIIANQMTIVSKSGKEFGTRTRNTCPLVFPGLIMGFLIVSRVFFLEKKKKRRKAEQTGQTSSNTLNYGDWDPRLRQAFTYTWDQNDSNHRTAISLHDSFYRSFYQGEAGGHGDENDEEDVEAETQNEEGTLRGSETASDDDEKIGGDETKSEAKHPGSLAASSSEEVGKARFAKQALVFLAEPNQKQSIQFDNSKLNGEDKIVLLAKLHLAKQTQAARAIIKRDQEQCRMSHLVF</sequence>
<keyword evidence="2" id="KW-1133">Transmembrane helix</keyword>
<feature type="compositionally biased region" description="Acidic residues" evidence="1">
    <location>
        <begin position="245"/>
        <end position="257"/>
    </location>
</feature>
<accession>A0A9D4Y6B3</accession>
<feature type="compositionally biased region" description="Basic and acidic residues" evidence="1">
    <location>
        <begin position="274"/>
        <end position="286"/>
    </location>
</feature>
<evidence type="ECO:0000256" key="2">
    <source>
        <dbReference type="SAM" id="Phobius"/>
    </source>
</evidence>
<evidence type="ECO:0000313" key="5">
    <source>
        <dbReference type="Proteomes" id="UP001058974"/>
    </source>
</evidence>
<organism evidence="4 5">
    <name type="scientific">Pisum sativum</name>
    <name type="common">Garden pea</name>
    <name type="synonym">Lathyrus oleraceus</name>
    <dbReference type="NCBI Taxonomy" id="3888"/>
    <lineage>
        <taxon>Eukaryota</taxon>
        <taxon>Viridiplantae</taxon>
        <taxon>Streptophyta</taxon>
        <taxon>Embryophyta</taxon>
        <taxon>Tracheophyta</taxon>
        <taxon>Spermatophyta</taxon>
        <taxon>Magnoliopsida</taxon>
        <taxon>eudicotyledons</taxon>
        <taxon>Gunneridae</taxon>
        <taxon>Pentapetalae</taxon>
        <taxon>rosids</taxon>
        <taxon>fabids</taxon>
        <taxon>Fabales</taxon>
        <taxon>Fabaceae</taxon>
        <taxon>Papilionoideae</taxon>
        <taxon>50 kb inversion clade</taxon>
        <taxon>NPAAA clade</taxon>
        <taxon>Hologalegina</taxon>
        <taxon>IRL clade</taxon>
        <taxon>Fabeae</taxon>
        <taxon>Lathyrus</taxon>
    </lineage>
</organism>
<dbReference type="Proteomes" id="UP001058974">
    <property type="component" value="Chromosome 2"/>
</dbReference>
<keyword evidence="2" id="KW-0472">Membrane</keyword>
<evidence type="ECO:0000256" key="1">
    <source>
        <dbReference type="SAM" id="MobiDB-lite"/>
    </source>
</evidence>
<feature type="transmembrane region" description="Helical" evidence="2">
    <location>
        <begin position="158"/>
        <end position="175"/>
    </location>
</feature>
<feature type="region of interest" description="Disordered" evidence="1">
    <location>
        <begin position="236"/>
        <end position="297"/>
    </location>
</feature>
<dbReference type="InterPro" id="IPR046796">
    <property type="entry name" value="Transposase_32_dom"/>
</dbReference>
<dbReference type="AlphaFoldDB" id="A0A9D4Y6B3"/>
<feature type="domain" description="Putative plant transposon protein" evidence="3">
    <location>
        <begin position="2"/>
        <end position="168"/>
    </location>
</feature>
<keyword evidence="2" id="KW-0812">Transmembrane</keyword>
<comment type="caution">
    <text evidence="4">The sequence shown here is derived from an EMBL/GenBank/DDBJ whole genome shotgun (WGS) entry which is preliminary data.</text>
</comment>
<proteinExistence type="predicted"/>
<name>A0A9D4Y6B3_PEA</name>
<dbReference type="EMBL" id="JAMSHJ010000002">
    <property type="protein sequence ID" value="KAI5433796.1"/>
    <property type="molecule type" value="Genomic_DNA"/>
</dbReference>
<protein>
    <recommendedName>
        <fullName evidence="3">Putative plant transposon protein domain-containing protein</fullName>
    </recommendedName>
</protein>
<evidence type="ECO:0000259" key="3">
    <source>
        <dbReference type="Pfam" id="PF20167"/>
    </source>
</evidence>
<gene>
    <name evidence="4" type="ORF">KIW84_020889</name>
</gene>
<keyword evidence="5" id="KW-1185">Reference proteome</keyword>
<dbReference type="Pfam" id="PF20167">
    <property type="entry name" value="Transposase_32"/>
    <property type="match status" value="1"/>
</dbReference>
<dbReference type="Gramene" id="Psat02G0088900-T1">
    <property type="protein sequence ID" value="KAI5433796.1"/>
    <property type="gene ID" value="KIW84_020889"/>
</dbReference>
<evidence type="ECO:0000313" key="4">
    <source>
        <dbReference type="EMBL" id="KAI5433796.1"/>
    </source>
</evidence>
<reference evidence="4 5" key="1">
    <citation type="journal article" date="2022" name="Nat. Genet.">
        <title>Improved pea reference genome and pan-genome highlight genomic features and evolutionary characteristics.</title>
        <authorList>
            <person name="Yang T."/>
            <person name="Liu R."/>
            <person name="Luo Y."/>
            <person name="Hu S."/>
            <person name="Wang D."/>
            <person name="Wang C."/>
            <person name="Pandey M.K."/>
            <person name="Ge S."/>
            <person name="Xu Q."/>
            <person name="Li N."/>
            <person name="Li G."/>
            <person name="Huang Y."/>
            <person name="Saxena R.K."/>
            <person name="Ji Y."/>
            <person name="Li M."/>
            <person name="Yan X."/>
            <person name="He Y."/>
            <person name="Liu Y."/>
            <person name="Wang X."/>
            <person name="Xiang C."/>
            <person name="Varshney R.K."/>
            <person name="Ding H."/>
            <person name="Gao S."/>
            <person name="Zong X."/>
        </authorList>
    </citation>
    <scope>NUCLEOTIDE SEQUENCE [LARGE SCALE GENOMIC DNA]</scope>
    <source>
        <strain evidence="4 5">cv. Zhongwan 6</strain>
    </source>
</reference>